<organism evidence="2 3">
    <name type="scientific">Xyrichtys novacula</name>
    <name type="common">Pearly razorfish</name>
    <name type="synonym">Hemipteronotus novacula</name>
    <dbReference type="NCBI Taxonomy" id="13765"/>
    <lineage>
        <taxon>Eukaryota</taxon>
        <taxon>Metazoa</taxon>
        <taxon>Chordata</taxon>
        <taxon>Craniata</taxon>
        <taxon>Vertebrata</taxon>
        <taxon>Euteleostomi</taxon>
        <taxon>Actinopterygii</taxon>
        <taxon>Neopterygii</taxon>
        <taxon>Teleostei</taxon>
        <taxon>Neoteleostei</taxon>
        <taxon>Acanthomorphata</taxon>
        <taxon>Eupercaria</taxon>
        <taxon>Labriformes</taxon>
        <taxon>Labridae</taxon>
        <taxon>Xyrichtys</taxon>
    </lineage>
</organism>
<reference evidence="2" key="1">
    <citation type="submission" date="2023-08" db="EMBL/GenBank/DDBJ databases">
        <authorList>
            <person name="Alioto T."/>
            <person name="Alioto T."/>
            <person name="Gomez Garrido J."/>
        </authorList>
    </citation>
    <scope>NUCLEOTIDE SEQUENCE</scope>
</reference>
<gene>
    <name evidence="2" type="ORF">XNOV1_A022298</name>
</gene>
<evidence type="ECO:0000313" key="3">
    <source>
        <dbReference type="Proteomes" id="UP001178508"/>
    </source>
</evidence>
<accession>A0AAV1HBC5</accession>
<dbReference type="EMBL" id="OY660883">
    <property type="protein sequence ID" value="CAJ1082306.1"/>
    <property type="molecule type" value="Genomic_DNA"/>
</dbReference>
<dbReference type="AlphaFoldDB" id="A0AAV1HBC5"/>
<dbReference type="Proteomes" id="UP001178508">
    <property type="component" value="Chromosome 20"/>
</dbReference>
<keyword evidence="3" id="KW-1185">Reference proteome</keyword>
<evidence type="ECO:0000313" key="2">
    <source>
        <dbReference type="EMBL" id="CAJ1082306.1"/>
    </source>
</evidence>
<evidence type="ECO:0000256" key="1">
    <source>
        <dbReference type="SAM" id="MobiDB-lite"/>
    </source>
</evidence>
<feature type="region of interest" description="Disordered" evidence="1">
    <location>
        <begin position="70"/>
        <end position="116"/>
    </location>
</feature>
<name>A0AAV1HBC5_XYRNO</name>
<protein>
    <submittedName>
        <fullName evidence="2">Uncharacterized protein</fullName>
    </submittedName>
</protein>
<sequence>MARLFRSFIGAGSPPEGGRKRERERERVRRVLGCSSKRLLERLSRGLSEGLIRLRLWSDWVYSLSVRGRGGRNEVRENPNHRAKSSPAARGRRRWRRWRKKGGDGDDENGHKSVGGHFLDTWVNLEERGAEA</sequence>
<feature type="compositionally biased region" description="Basic and acidic residues" evidence="1">
    <location>
        <begin position="101"/>
        <end position="111"/>
    </location>
</feature>
<proteinExistence type="predicted"/>
<feature type="compositionally biased region" description="Basic and acidic residues" evidence="1">
    <location>
        <begin position="71"/>
        <end position="80"/>
    </location>
</feature>
<feature type="compositionally biased region" description="Basic residues" evidence="1">
    <location>
        <begin position="90"/>
        <end position="100"/>
    </location>
</feature>